<protein>
    <submittedName>
        <fullName evidence="1">Dirigent protein</fullName>
    </submittedName>
</protein>
<keyword evidence="2" id="KW-1185">Reference proteome</keyword>
<accession>A0ACC1Z2D6</accession>
<gene>
    <name evidence="1" type="ORF">OWV82_002738</name>
</gene>
<name>A0ACC1Z2D6_MELAZ</name>
<comment type="caution">
    <text evidence="1">The sequence shown here is derived from an EMBL/GenBank/DDBJ whole genome shotgun (WGS) entry which is preliminary data.</text>
</comment>
<evidence type="ECO:0000313" key="1">
    <source>
        <dbReference type="EMBL" id="KAJ4730057.1"/>
    </source>
</evidence>
<dbReference type="Proteomes" id="UP001164539">
    <property type="component" value="Chromosome 1"/>
</dbReference>
<evidence type="ECO:0000313" key="2">
    <source>
        <dbReference type="Proteomes" id="UP001164539"/>
    </source>
</evidence>
<dbReference type="EMBL" id="CM051394">
    <property type="protein sequence ID" value="KAJ4730057.1"/>
    <property type="molecule type" value="Genomic_DNA"/>
</dbReference>
<proteinExistence type="predicted"/>
<sequence length="156" mass="17170">MAPSSISLQVLLLALAILFICSANADPDHKLKETNMQALDIQSIRNALVTDDPIIEGPDLNSAAVGHAQGIYVTSRFDGMNTHVMMSIVFTNNAYNGSTLEIQGTSKQFEVVREVAVVSGTGKFRFAREYATFENYFMDVPSAYTVIRCNVTILHY</sequence>
<organism evidence="1 2">
    <name type="scientific">Melia azedarach</name>
    <name type="common">Chinaberry tree</name>
    <dbReference type="NCBI Taxonomy" id="155640"/>
    <lineage>
        <taxon>Eukaryota</taxon>
        <taxon>Viridiplantae</taxon>
        <taxon>Streptophyta</taxon>
        <taxon>Embryophyta</taxon>
        <taxon>Tracheophyta</taxon>
        <taxon>Spermatophyta</taxon>
        <taxon>Magnoliopsida</taxon>
        <taxon>eudicotyledons</taxon>
        <taxon>Gunneridae</taxon>
        <taxon>Pentapetalae</taxon>
        <taxon>rosids</taxon>
        <taxon>malvids</taxon>
        <taxon>Sapindales</taxon>
        <taxon>Meliaceae</taxon>
        <taxon>Melia</taxon>
    </lineage>
</organism>
<reference evidence="1 2" key="1">
    <citation type="journal article" date="2023" name="Science">
        <title>Complex scaffold remodeling in plant triterpene biosynthesis.</title>
        <authorList>
            <person name="De La Pena R."/>
            <person name="Hodgson H."/>
            <person name="Liu J.C."/>
            <person name="Stephenson M.J."/>
            <person name="Martin A.C."/>
            <person name="Owen C."/>
            <person name="Harkess A."/>
            <person name="Leebens-Mack J."/>
            <person name="Jimenez L.E."/>
            <person name="Osbourn A."/>
            <person name="Sattely E.S."/>
        </authorList>
    </citation>
    <scope>NUCLEOTIDE SEQUENCE [LARGE SCALE GENOMIC DNA]</scope>
    <source>
        <strain evidence="2">cv. JPN11</strain>
        <tissue evidence="1">Leaf</tissue>
    </source>
</reference>